<dbReference type="InterPro" id="IPR029526">
    <property type="entry name" value="PGBD"/>
</dbReference>
<proteinExistence type="predicted"/>
<dbReference type="Proteomes" id="UP000055048">
    <property type="component" value="Unassembled WGS sequence"/>
</dbReference>
<accession>A0A0V0U890</accession>
<evidence type="ECO:0000259" key="1">
    <source>
        <dbReference type="Pfam" id="PF13843"/>
    </source>
</evidence>
<dbReference type="STRING" id="144512.A0A0V0U890"/>
<gene>
    <name evidence="2" type="ORF">T05_7942</name>
</gene>
<name>A0A0V0U890_9BILA</name>
<dbReference type="OrthoDB" id="10030973at2759"/>
<dbReference type="AlphaFoldDB" id="A0A0V0U890"/>
<reference evidence="2 3" key="1">
    <citation type="submission" date="2015-01" db="EMBL/GenBank/DDBJ databases">
        <title>Evolution of Trichinella species and genotypes.</title>
        <authorList>
            <person name="Korhonen P.K."/>
            <person name="Edoardo P."/>
            <person name="Giuseppe L.R."/>
            <person name="Gasser R.B."/>
        </authorList>
    </citation>
    <scope>NUCLEOTIDE SEQUENCE [LARGE SCALE GENOMIC DNA]</scope>
    <source>
        <strain evidence="2">ISS417</strain>
    </source>
</reference>
<evidence type="ECO:0000313" key="3">
    <source>
        <dbReference type="Proteomes" id="UP000055048"/>
    </source>
</evidence>
<evidence type="ECO:0000313" key="2">
    <source>
        <dbReference type="EMBL" id="KRX47489.1"/>
    </source>
</evidence>
<feature type="domain" description="PiggyBac transposable element-derived protein" evidence="1">
    <location>
        <begin position="9"/>
        <end position="100"/>
    </location>
</feature>
<dbReference type="EMBL" id="JYDJ01000042">
    <property type="protein sequence ID" value="KRX47489.1"/>
    <property type="molecule type" value="Genomic_DNA"/>
</dbReference>
<protein>
    <recommendedName>
        <fullName evidence="1">PiggyBac transposable element-derived protein domain-containing protein</fullName>
    </recommendedName>
</protein>
<comment type="caution">
    <text evidence="2">The sequence shown here is derived from an EMBL/GenBank/DDBJ whole genome shotgun (WGS) entry which is preliminary data.</text>
</comment>
<organism evidence="2 3">
    <name type="scientific">Trichinella murrelli</name>
    <dbReference type="NCBI Taxonomy" id="144512"/>
    <lineage>
        <taxon>Eukaryota</taxon>
        <taxon>Metazoa</taxon>
        <taxon>Ecdysozoa</taxon>
        <taxon>Nematoda</taxon>
        <taxon>Enoplea</taxon>
        <taxon>Dorylaimia</taxon>
        <taxon>Trichinellida</taxon>
        <taxon>Trichinellidae</taxon>
        <taxon>Trichinella</taxon>
    </lineage>
</organism>
<dbReference type="Pfam" id="PF13843">
    <property type="entry name" value="DDE_Tnp_1_7"/>
    <property type="match status" value="1"/>
</dbReference>
<sequence length="155" mass="18000">MSGTCKSIQERQREEHLKGMRIVTDLTKGLKGCNVTCDNFFTSYQLEVELQKRKLPVLGTIIKDKGVLPQELSVMCGRQSTSDFLLSKKEQKCASNEHDAQRPSNSKKQAACKLYPSNRQQDKFYMYFLSKIYVRETHCFPLHELHHNYKDSEPH</sequence>
<keyword evidence="3" id="KW-1185">Reference proteome</keyword>